<feature type="compositionally biased region" description="Basic and acidic residues" evidence="1">
    <location>
        <begin position="70"/>
        <end position="82"/>
    </location>
</feature>
<reference evidence="2" key="1">
    <citation type="submission" date="2002-10" db="EMBL/GenBank/DDBJ databases">
        <title>Dehydrins in Pinus sylvestris buds in relation to winter frost hardiness.</title>
        <authorList>
            <person name="Balk P.A."/>
            <person name="Konings M.C.J.M."/>
            <person name="van der Geest A.H.M."/>
            <person name="van Wordragen M.F."/>
        </authorList>
    </citation>
    <scope>NUCLEOTIDE SEQUENCE</scope>
    <source>
        <tissue evidence="2">Apical bud</tissue>
    </source>
</reference>
<proteinExistence type="evidence at transcript level"/>
<accession>Q8H0M3</accession>
<protein>
    <submittedName>
        <fullName evidence="2">Dehydrin</fullName>
    </submittedName>
</protein>
<feature type="region of interest" description="Disordered" evidence="1">
    <location>
        <begin position="1"/>
        <end position="95"/>
    </location>
</feature>
<organism evidence="2">
    <name type="scientific">Pinus sylvestris</name>
    <name type="common">Scotch pine</name>
    <dbReference type="NCBI Taxonomy" id="3349"/>
    <lineage>
        <taxon>Eukaryota</taxon>
        <taxon>Viridiplantae</taxon>
        <taxon>Streptophyta</taxon>
        <taxon>Embryophyta</taxon>
        <taxon>Tracheophyta</taxon>
        <taxon>Spermatophyta</taxon>
        <taxon>Pinopsida</taxon>
        <taxon>Pinidae</taxon>
        <taxon>Conifers I</taxon>
        <taxon>Pinales</taxon>
        <taxon>Pinaceae</taxon>
        <taxon>Pinus</taxon>
        <taxon>Pinus subgen. Pinus</taxon>
    </lineage>
</organism>
<feature type="compositionally biased region" description="Basic and acidic residues" evidence="1">
    <location>
        <begin position="16"/>
        <end position="49"/>
    </location>
</feature>
<sequence>MAEEQQDRGMFGLLGKKKEDEGKQCDQTEGGRCEEGKKPGMVDKVKEKIPGQQQKLPGDGKQCCGQPGGEEEKKPGMVDKIKQKLPGQQNKTGCD</sequence>
<dbReference type="EMBL" id="AJ512366">
    <property type="protein sequence ID" value="CAD54623.1"/>
    <property type="molecule type" value="mRNA"/>
</dbReference>
<evidence type="ECO:0000313" key="2">
    <source>
        <dbReference type="EMBL" id="CAD54623.1"/>
    </source>
</evidence>
<gene>
    <name evidence="2" type="primary">dhn7</name>
</gene>
<feature type="compositionally biased region" description="Polar residues" evidence="1">
    <location>
        <begin position="86"/>
        <end position="95"/>
    </location>
</feature>
<evidence type="ECO:0000256" key="1">
    <source>
        <dbReference type="SAM" id="MobiDB-lite"/>
    </source>
</evidence>
<dbReference type="AlphaFoldDB" id="Q8H0M3"/>
<name>Q8H0M3_PINSY</name>